<dbReference type="EMBL" id="AACS02000006">
    <property type="protein sequence ID" value="EAU81334.1"/>
    <property type="molecule type" value="Genomic_DNA"/>
</dbReference>
<dbReference type="KEGG" id="cci:CC1G_07264"/>
<dbReference type="InParanoid" id="A8PD52"/>
<dbReference type="eggNOG" id="ENOG502SXKR">
    <property type="taxonomic scope" value="Eukaryota"/>
</dbReference>
<gene>
    <name evidence="1" type="ORF">CC1G_07264</name>
</gene>
<dbReference type="RefSeq" id="XP_001840534.1">
    <property type="nucleotide sequence ID" value="XM_001840482.1"/>
</dbReference>
<organism evidence="1 2">
    <name type="scientific">Coprinopsis cinerea (strain Okayama-7 / 130 / ATCC MYA-4618 / FGSC 9003)</name>
    <name type="common">Inky cap fungus</name>
    <name type="synonym">Hormographiella aspergillata</name>
    <dbReference type="NCBI Taxonomy" id="240176"/>
    <lineage>
        <taxon>Eukaryota</taxon>
        <taxon>Fungi</taxon>
        <taxon>Dikarya</taxon>
        <taxon>Basidiomycota</taxon>
        <taxon>Agaricomycotina</taxon>
        <taxon>Agaricomycetes</taxon>
        <taxon>Agaricomycetidae</taxon>
        <taxon>Agaricales</taxon>
        <taxon>Agaricineae</taxon>
        <taxon>Psathyrellaceae</taxon>
        <taxon>Coprinopsis</taxon>
    </lineage>
</organism>
<keyword evidence="2" id="KW-1185">Reference proteome</keyword>
<evidence type="ECO:0000313" key="2">
    <source>
        <dbReference type="Proteomes" id="UP000001861"/>
    </source>
</evidence>
<reference evidence="1 2" key="1">
    <citation type="journal article" date="2010" name="Proc. Natl. Acad. Sci. U.S.A.">
        <title>Insights into evolution of multicellular fungi from the assembled chromosomes of the mushroom Coprinopsis cinerea (Coprinus cinereus).</title>
        <authorList>
            <person name="Stajich J.E."/>
            <person name="Wilke S.K."/>
            <person name="Ahren D."/>
            <person name="Au C.H."/>
            <person name="Birren B.W."/>
            <person name="Borodovsky M."/>
            <person name="Burns C."/>
            <person name="Canback B."/>
            <person name="Casselton L.A."/>
            <person name="Cheng C.K."/>
            <person name="Deng J."/>
            <person name="Dietrich F.S."/>
            <person name="Fargo D.C."/>
            <person name="Farman M.L."/>
            <person name="Gathman A.C."/>
            <person name="Goldberg J."/>
            <person name="Guigo R."/>
            <person name="Hoegger P.J."/>
            <person name="Hooker J.B."/>
            <person name="Huggins A."/>
            <person name="James T.Y."/>
            <person name="Kamada T."/>
            <person name="Kilaru S."/>
            <person name="Kodira C."/>
            <person name="Kues U."/>
            <person name="Kupfer D."/>
            <person name="Kwan H.S."/>
            <person name="Lomsadze A."/>
            <person name="Li W."/>
            <person name="Lilly W.W."/>
            <person name="Ma L.J."/>
            <person name="Mackey A.J."/>
            <person name="Manning G."/>
            <person name="Martin F."/>
            <person name="Muraguchi H."/>
            <person name="Natvig D.O."/>
            <person name="Palmerini H."/>
            <person name="Ramesh M.A."/>
            <person name="Rehmeyer C.J."/>
            <person name="Roe B.A."/>
            <person name="Shenoy N."/>
            <person name="Stanke M."/>
            <person name="Ter-Hovhannisyan V."/>
            <person name="Tunlid A."/>
            <person name="Velagapudi R."/>
            <person name="Vision T.J."/>
            <person name="Zeng Q."/>
            <person name="Zolan M.E."/>
            <person name="Pukkila P.J."/>
        </authorList>
    </citation>
    <scope>NUCLEOTIDE SEQUENCE [LARGE SCALE GENOMIC DNA]</scope>
    <source>
        <strain evidence="2">Okayama-7 / 130 / ATCC MYA-4618 / FGSC 9003</strain>
    </source>
</reference>
<accession>A8PD52</accession>
<dbReference type="OrthoDB" id="2610860at2759"/>
<dbReference type="GeneID" id="6017181"/>
<evidence type="ECO:0000313" key="1">
    <source>
        <dbReference type="EMBL" id="EAU81334.1"/>
    </source>
</evidence>
<name>A8PD52_COPC7</name>
<sequence>MTPALPTNPTAQQTIEPDDFSLPVEALSRLFCSNAIHYSYSFNPRLTEDVTHAAWNVVVNLWRNNRPLLFPTPQLYIYKTKQQQLEEDDPNASLDTVADSTSQGVVVDYCILMPAITWYQGQAPTDEELKAINLDFLSLGYVSSLCAPLLVELKRPVTRSADNILEYIADLGCKIGSAGQQVLLQSQCLFSSAKYADQQWAILVAGAGGWWMCKIVTQQDIEHMFDISEYGDLLKQLKREDIISRETEERKDKKRKGTAKVADPDELFTPAEVLSMKSAMKSCTDYFTNEATLEKDKVHPGYFTQQAREAQAKKRAQSDKARDIRCASRADRKQDRLAACVALETYMQDLGSKRFYSEEEVKWALKLRNGCHNHKPSALGKKVWADAQSVKIPVDDPTEFPWDQVRNRLRSDWTPPMRIASPVSNRYFAVIRKLLTEDPTAPLNLTVT</sequence>
<comment type="caution">
    <text evidence="1">The sequence shown here is derived from an EMBL/GenBank/DDBJ whole genome shotgun (WGS) entry which is preliminary data.</text>
</comment>
<dbReference type="Proteomes" id="UP000001861">
    <property type="component" value="Unassembled WGS sequence"/>
</dbReference>
<dbReference type="VEuPathDB" id="FungiDB:CC1G_07264"/>
<dbReference type="AlphaFoldDB" id="A8PD52"/>
<protein>
    <submittedName>
        <fullName evidence="1">Uncharacterized protein</fullName>
    </submittedName>
</protein>
<proteinExistence type="predicted"/>